<comment type="pathway">
    <text evidence="5">Cofactor biosynthesis; adenosylcobalamin biosynthesis; adenosylcobalamin from cob(II)yrinate a,c-diamide: step 6/7.</text>
</comment>
<dbReference type="PANTHER" id="PTHR34848">
    <property type="match status" value="1"/>
</dbReference>
<feature type="binding site" evidence="19">
    <location>
        <begin position="8"/>
        <end position="15"/>
    </location>
    <ligand>
        <name>GTP</name>
        <dbReference type="ChEBI" id="CHEBI:37565"/>
    </ligand>
</feature>
<keyword evidence="21" id="KW-1185">Reference proteome</keyword>
<evidence type="ECO:0000256" key="8">
    <source>
        <dbReference type="ARBA" id="ARBA00012016"/>
    </source>
</evidence>
<evidence type="ECO:0000256" key="2">
    <source>
        <dbReference type="ARBA" id="ARBA00000711"/>
    </source>
</evidence>
<evidence type="ECO:0000256" key="11">
    <source>
        <dbReference type="ARBA" id="ARBA00022679"/>
    </source>
</evidence>
<dbReference type="EMBL" id="FORR01000003">
    <property type="protein sequence ID" value="SFI96515.1"/>
    <property type="molecule type" value="Genomic_DNA"/>
</dbReference>
<evidence type="ECO:0000256" key="13">
    <source>
        <dbReference type="ARBA" id="ARBA00022777"/>
    </source>
</evidence>
<evidence type="ECO:0000313" key="21">
    <source>
        <dbReference type="Proteomes" id="UP000199545"/>
    </source>
</evidence>
<dbReference type="STRING" id="46223.SAMN05421852_10373"/>
<evidence type="ECO:0000256" key="19">
    <source>
        <dbReference type="PIRSR" id="PIRSR006135-2"/>
    </source>
</evidence>
<comment type="catalytic activity">
    <reaction evidence="3">
        <text>adenosylcob(III)inamide + GTP = adenosylcob(III)inamide phosphate + GDP + H(+)</text>
        <dbReference type="Rhea" id="RHEA:15765"/>
        <dbReference type="ChEBI" id="CHEBI:2480"/>
        <dbReference type="ChEBI" id="CHEBI:15378"/>
        <dbReference type="ChEBI" id="CHEBI:37565"/>
        <dbReference type="ChEBI" id="CHEBI:58189"/>
        <dbReference type="ChEBI" id="CHEBI:58502"/>
        <dbReference type="EC" id="2.7.1.156"/>
    </reaction>
</comment>
<dbReference type="GO" id="GO:0005524">
    <property type="term" value="F:ATP binding"/>
    <property type="evidence" value="ECO:0007669"/>
    <property type="project" value="UniProtKB-KW"/>
</dbReference>
<dbReference type="GO" id="GO:0043752">
    <property type="term" value="F:adenosylcobinamide kinase activity"/>
    <property type="evidence" value="ECO:0007669"/>
    <property type="project" value="UniProtKB-EC"/>
</dbReference>
<feature type="active site" description="GMP-histidine intermediate" evidence="18">
    <location>
        <position position="49"/>
    </location>
</feature>
<keyword evidence="13 20" id="KW-0418">Kinase</keyword>
<proteinExistence type="inferred from homology"/>
<organism evidence="20 21">
    <name type="scientific">Thermoflavimicrobium dichotomicum</name>
    <dbReference type="NCBI Taxonomy" id="46223"/>
    <lineage>
        <taxon>Bacteria</taxon>
        <taxon>Bacillati</taxon>
        <taxon>Bacillota</taxon>
        <taxon>Bacilli</taxon>
        <taxon>Bacillales</taxon>
        <taxon>Thermoactinomycetaceae</taxon>
        <taxon>Thermoflavimicrobium</taxon>
    </lineage>
</organism>
<dbReference type="PANTHER" id="PTHR34848:SF1">
    <property type="entry name" value="BIFUNCTIONAL ADENOSYLCOBALAMIN BIOSYNTHESIS PROTEIN COBU"/>
    <property type="match status" value="1"/>
</dbReference>
<sequence length="181" mass="20129">MSIRLVTGGVRSGKSRFAEQLCASLQDEVIYLATSRVLDAEMEERVAKHRAERPANWKLIEEPIQLAEAIHEASPSALLLVECISAWVANLLFAEKLDEEMTNEMRNHFLKKVAQKAEELLQSLEGREAVLVTSEAGLGGVAMHPVSRLFQDALGEVNQRLAQEAEEVWLVISGVPWRVKG</sequence>
<dbReference type="EC" id="2.7.1.156" evidence="8"/>
<dbReference type="RefSeq" id="WP_175482295.1">
    <property type="nucleotide sequence ID" value="NZ_FORR01000003.1"/>
</dbReference>
<comment type="catalytic activity">
    <reaction evidence="2">
        <text>adenosylcob(III)inamide phosphate + GTP + H(+) = adenosylcob(III)inamide-GDP + diphosphate</text>
        <dbReference type="Rhea" id="RHEA:22712"/>
        <dbReference type="ChEBI" id="CHEBI:15378"/>
        <dbReference type="ChEBI" id="CHEBI:33019"/>
        <dbReference type="ChEBI" id="CHEBI:37565"/>
        <dbReference type="ChEBI" id="CHEBI:58502"/>
        <dbReference type="ChEBI" id="CHEBI:60487"/>
        <dbReference type="EC" id="2.7.7.62"/>
    </reaction>
</comment>
<dbReference type="CDD" id="cd00544">
    <property type="entry name" value="CobU"/>
    <property type="match status" value="1"/>
</dbReference>
<keyword evidence="14" id="KW-0067">ATP-binding</keyword>
<dbReference type="Proteomes" id="UP000199545">
    <property type="component" value="Unassembled WGS sequence"/>
</dbReference>
<keyword evidence="15 19" id="KW-0342">GTP-binding</keyword>
<dbReference type="Pfam" id="PF02283">
    <property type="entry name" value="CobU"/>
    <property type="match status" value="1"/>
</dbReference>
<dbReference type="UniPathway" id="UPA00148">
    <property type="reaction ID" value="UER00236"/>
</dbReference>
<evidence type="ECO:0000256" key="16">
    <source>
        <dbReference type="ARBA" id="ARBA00029570"/>
    </source>
</evidence>
<evidence type="ECO:0000313" key="20">
    <source>
        <dbReference type="EMBL" id="SFI96515.1"/>
    </source>
</evidence>
<dbReference type="GO" id="GO:0009236">
    <property type="term" value="P:cobalamin biosynthetic process"/>
    <property type="evidence" value="ECO:0007669"/>
    <property type="project" value="UniProtKB-UniPathway"/>
</dbReference>
<evidence type="ECO:0000256" key="4">
    <source>
        <dbReference type="ARBA" id="ARBA00003889"/>
    </source>
</evidence>
<evidence type="ECO:0000256" key="17">
    <source>
        <dbReference type="ARBA" id="ARBA00030571"/>
    </source>
</evidence>
<evidence type="ECO:0000256" key="7">
    <source>
        <dbReference type="ARBA" id="ARBA00007490"/>
    </source>
</evidence>
<gene>
    <name evidence="20" type="ORF">SAMN05421852_10373</name>
</gene>
<evidence type="ECO:0000256" key="14">
    <source>
        <dbReference type="ARBA" id="ARBA00022840"/>
    </source>
</evidence>
<dbReference type="InterPro" id="IPR003203">
    <property type="entry name" value="CobU/CobP"/>
</dbReference>
<dbReference type="NCBIfam" id="NF004469">
    <property type="entry name" value="PRK05800.1"/>
    <property type="match status" value="1"/>
</dbReference>
<evidence type="ECO:0000256" key="12">
    <source>
        <dbReference type="ARBA" id="ARBA00022741"/>
    </source>
</evidence>
<keyword evidence="20" id="KW-0548">Nucleotidyltransferase</keyword>
<evidence type="ECO:0000256" key="1">
    <source>
        <dbReference type="ARBA" id="ARBA00000312"/>
    </source>
</evidence>
<evidence type="ECO:0000256" key="18">
    <source>
        <dbReference type="PIRSR" id="PIRSR006135-1"/>
    </source>
</evidence>
<comment type="catalytic activity">
    <reaction evidence="1">
        <text>adenosylcob(III)inamide + ATP = adenosylcob(III)inamide phosphate + ADP + H(+)</text>
        <dbReference type="Rhea" id="RHEA:15769"/>
        <dbReference type="ChEBI" id="CHEBI:2480"/>
        <dbReference type="ChEBI" id="CHEBI:15378"/>
        <dbReference type="ChEBI" id="CHEBI:30616"/>
        <dbReference type="ChEBI" id="CHEBI:58502"/>
        <dbReference type="ChEBI" id="CHEBI:456216"/>
        <dbReference type="EC" id="2.7.1.156"/>
    </reaction>
</comment>
<feature type="binding site" evidence="19">
    <location>
        <begin position="50"/>
        <end position="53"/>
    </location>
    <ligand>
        <name>GTP</name>
        <dbReference type="ChEBI" id="CHEBI:37565"/>
    </ligand>
</feature>
<dbReference type="InterPro" id="IPR027417">
    <property type="entry name" value="P-loop_NTPase"/>
</dbReference>
<evidence type="ECO:0000256" key="15">
    <source>
        <dbReference type="ARBA" id="ARBA00023134"/>
    </source>
</evidence>
<evidence type="ECO:0000256" key="9">
    <source>
        <dbReference type="ARBA" id="ARBA00012523"/>
    </source>
</evidence>
<comment type="similarity">
    <text evidence="7">Belongs to the CobU/CobP family.</text>
</comment>
<keyword evidence="11 20" id="KW-0808">Transferase</keyword>
<reference evidence="20 21" key="1">
    <citation type="submission" date="2016-10" db="EMBL/GenBank/DDBJ databases">
        <authorList>
            <person name="de Groot N.N."/>
        </authorList>
    </citation>
    <scope>NUCLEOTIDE SEQUENCE [LARGE SCALE GENOMIC DNA]</scope>
    <source>
        <strain evidence="20 21">DSM 44778</strain>
    </source>
</reference>
<feature type="binding site" evidence="19">
    <location>
        <begin position="33"/>
        <end position="35"/>
    </location>
    <ligand>
        <name>GTP</name>
        <dbReference type="ChEBI" id="CHEBI:37565"/>
    </ligand>
</feature>
<protein>
    <recommendedName>
        <fullName evidence="16">Adenosylcobinamide kinase</fullName>
        <ecNumber evidence="8">2.7.1.156</ecNumber>
        <ecNumber evidence="9">2.7.7.62</ecNumber>
    </recommendedName>
    <alternativeName>
        <fullName evidence="17">Adenosylcobinamide-phosphate guanylyltransferase</fullName>
    </alternativeName>
</protein>
<evidence type="ECO:0000256" key="3">
    <source>
        <dbReference type="ARBA" id="ARBA00001522"/>
    </source>
</evidence>
<dbReference type="PIRSF" id="PIRSF006135">
    <property type="entry name" value="CobU"/>
    <property type="match status" value="1"/>
</dbReference>
<evidence type="ECO:0000256" key="5">
    <source>
        <dbReference type="ARBA" id="ARBA00004692"/>
    </source>
</evidence>
<accession>A0A1I3MIH3</accession>
<dbReference type="SUPFAM" id="SSF52540">
    <property type="entry name" value="P-loop containing nucleoside triphosphate hydrolases"/>
    <property type="match status" value="1"/>
</dbReference>
<evidence type="ECO:0000256" key="10">
    <source>
        <dbReference type="ARBA" id="ARBA00022573"/>
    </source>
</evidence>
<comment type="pathway">
    <text evidence="6">Cofactor biosynthesis; adenosylcobalamin biosynthesis; adenosylcobalamin from cob(II)yrinate a,c-diamide: step 5/7.</text>
</comment>
<dbReference type="EC" id="2.7.7.62" evidence="9"/>
<feature type="binding site" evidence="19">
    <location>
        <position position="82"/>
    </location>
    <ligand>
        <name>GTP</name>
        <dbReference type="ChEBI" id="CHEBI:37565"/>
    </ligand>
</feature>
<comment type="function">
    <text evidence="4">Catalyzes ATP-dependent phosphorylation of adenosylcobinamide and addition of GMP to adenosylcobinamide phosphate.</text>
</comment>
<evidence type="ECO:0000256" key="6">
    <source>
        <dbReference type="ARBA" id="ARBA00005159"/>
    </source>
</evidence>
<dbReference type="AlphaFoldDB" id="A0A1I3MIH3"/>
<dbReference type="Gene3D" id="3.40.50.300">
    <property type="entry name" value="P-loop containing nucleotide triphosphate hydrolases"/>
    <property type="match status" value="1"/>
</dbReference>
<keyword evidence="12 19" id="KW-0547">Nucleotide-binding</keyword>
<keyword evidence="10" id="KW-0169">Cobalamin biosynthesis</keyword>
<dbReference type="GO" id="GO:0008820">
    <property type="term" value="F:cobinamide phosphate guanylyltransferase activity"/>
    <property type="evidence" value="ECO:0007669"/>
    <property type="project" value="UniProtKB-EC"/>
</dbReference>
<name>A0A1I3MIH3_9BACL</name>
<dbReference type="GO" id="GO:0005525">
    <property type="term" value="F:GTP binding"/>
    <property type="evidence" value="ECO:0007669"/>
    <property type="project" value="UniProtKB-KW"/>
</dbReference>
<feature type="binding site" evidence="19">
    <location>
        <position position="61"/>
    </location>
    <ligand>
        <name>GTP</name>
        <dbReference type="ChEBI" id="CHEBI:37565"/>
    </ligand>
</feature>